<feature type="non-terminal residue" evidence="4">
    <location>
        <position position="332"/>
    </location>
</feature>
<dbReference type="AlphaFoldDB" id="A0A974CZN7"/>
<protein>
    <recommendedName>
        <fullName evidence="3">CCHC-type domain-containing protein</fullName>
    </recommendedName>
</protein>
<feature type="region of interest" description="Disordered" evidence="2">
    <location>
        <begin position="272"/>
        <end position="332"/>
    </location>
</feature>
<feature type="non-terminal residue" evidence="4">
    <location>
        <position position="1"/>
    </location>
</feature>
<feature type="domain" description="CCHC-type" evidence="3">
    <location>
        <begin position="179"/>
        <end position="193"/>
    </location>
</feature>
<keyword evidence="1" id="KW-0479">Metal-binding</keyword>
<dbReference type="InterPro" id="IPR048270">
    <property type="entry name" value="PNMA_C"/>
</dbReference>
<gene>
    <name evidence="4" type="ORF">XELAEV_18025373mg</name>
</gene>
<evidence type="ECO:0000256" key="2">
    <source>
        <dbReference type="SAM" id="MobiDB-lite"/>
    </source>
</evidence>
<dbReference type="PANTHER" id="PTHR23095">
    <property type="entry name" value="PARANEOPLASTIC ANTIGEN"/>
    <property type="match status" value="1"/>
</dbReference>
<feature type="compositionally biased region" description="Basic and acidic residues" evidence="2">
    <location>
        <begin position="122"/>
        <end position="135"/>
    </location>
</feature>
<evidence type="ECO:0000259" key="3">
    <source>
        <dbReference type="PROSITE" id="PS50158"/>
    </source>
</evidence>
<dbReference type="EMBL" id="CM004473">
    <property type="protein sequence ID" value="OCT82838.1"/>
    <property type="molecule type" value="Genomic_DNA"/>
</dbReference>
<dbReference type="InterPro" id="IPR026523">
    <property type="entry name" value="PNMA"/>
</dbReference>
<feature type="domain" description="CCHC-type" evidence="3">
    <location>
        <begin position="225"/>
        <end position="239"/>
    </location>
</feature>
<keyword evidence="1" id="KW-0863">Zinc-finger</keyword>
<accession>A0A974CZN7</accession>
<dbReference type="Gene3D" id="4.10.60.10">
    <property type="entry name" value="Zinc finger, CCHC-type"/>
    <property type="match status" value="1"/>
</dbReference>
<feature type="region of interest" description="Disordered" evidence="2">
    <location>
        <begin position="116"/>
        <end position="135"/>
    </location>
</feature>
<dbReference type="InterPro" id="IPR036875">
    <property type="entry name" value="Znf_CCHC_sf"/>
</dbReference>
<evidence type="ECO:0000313" key="4">
    <source>
        <dbReference type="EMBL" id="OCT82838.1"/>
    </source>
</evidence>
<proteinExistence type="predicted"/>
<dbReference type="PANTHER" id="PTHR23095:SF17">
    <property type="entry name" value="PARANEOPLASTIC ANTIGEN MA1"/>
    <property type="match status" value="1"/>
</dbReference>
<keyword evidence="1" id="KW-0862">Zinc</keyword>
<dbReference type="InterPro" id="IPR001878">
    <property type="entry name" value="Znf_CCHC"/>
</dbReference>
<dbReference type="Pfam" id="PF00098">
    <property type="entry name" value="zf-CCHC"/>
    <property type="match status" value="1"/>
</dbReference>
<evidence type="ECO:0000256" key="1">
    <source>
        <dbReference type="PROSITE-ProRule" id="PRU00047"/>
    </source>
</evidence>
<feature type="compositionally biased region" description="Basic and acidic residues" evidence="2">
    <location>
        <begin position="272"/>
        <end position="286"/>
    </location>
</feature>
<dbReference type="GO" id="GO:0003676">
    <property type="term" value="F:nucleic acid binding"/>
    <property type="evidence" value="ECO:0007669"/>
    <property type="project" value="InterPro"/>
</dbReference>
<name>A0A974CZN7_XENLA</name>
<dbReference type="SUPFAM" id="SSF57756">
    <property type="entry name" value="Retrovirus zinc finger-like domains"/>
    <property type="match status" value="1"/>
</dbReference>
<sequence length="332" mass="37682">WRHCASKYKVPSLSPYHKIQESLRGPALDLIKLHREVCPQDGPEKLIELLEDTYGPVEDEIEMLYMFQSCMQKDNESMSEYLKRLQQMLKLLVCRRIIATDHKLIREIRRQKVNVLRREKKNRSSEKTSSDSLKEEEIMELKKEITELKAQVSARNEMPTISRLAPSPKVSGASREPPKCYLCGRLGHISTNCNKQRKEVAAAEVTSCRCDVKKLPQKKRCSEVKCYTCGWYGHTSHSCDWGLNEQSYDGYVTSFPCEVDIHEEKSCDMRMVSEHSGTPDKHERLGLGKRKPSGRGHVGGLALHDSAVPSPDNDTAAPDALDSPSVEGFEYG</sequence>
<dbReference type="Pfam" id="PF14893">
    <property type="entry name" value="PNMA"/>
    <property type="match status" value="1"/>
</dbReference>
<dbReference type="Proteomes" id="UP000694892">
    <property type="component" value="Chromosome 4S"/>
</dbReference>
<reference evidence="5" key="1">
    <citation type="journal article" date="2016" name="Nature">
        <title>Genome evolution in the allotetraploid frog Xenopus laevis.</title>
        <authorList>
            <person name="Session A.M."/>
            <person name="Uno Y."/>
            <person name="Kwon T."/>
            <person name="Chapman J.A."/>
            <person name="Toyoda A."/>
            <person name="Takahashi S."/>
            <person name="Fukui A."/>
            <person name="Hikosaka A."/>
            <person name="Suzuki A."/>
            <person name="Kondo M."/>
            <person name="van Heeringen S.J."/>
            <person name="Quigley I."/>
            <person name="Heinz S."/>
            <person name="Ogino H."/>
            <person name="Ochi H."/>
            <person name="Hellsten U."/>
            <person name="Lyons J.B."/>
            <person name="Simakov O."/>
            <person name="Putnam N."/>
            <person name="Stites J."/>
            <person name="Kuroki Y."/>
            <person name="Tanaka T."/>
            <person name="Michiue T."/>
            <person name="Watanabe M."/>
            <person name="Bogdanovic O."/>
            <person name="Lister R."/>
            <person name="Georgiou G."/>
            <person name="Paranjpe S.S."/>
            <person name="van Kruijsbergen I."/>
            <person name="Shu S."/>
            <person name="Carlson J."/>
            <person name="Kinoshita T."/>
            <person name="Ohta Y."/>
            <person name="Mawaribuchi S."/>
            <person name="Jenkins J."/>
            <person name="Grimwood J."/>
            <person name="Schmutz J."/>
            <person name="Mitros T."/>
            <person name="Mozaffari S.V."/>
            <person name="Suzuki Y."/>
            <person name="Haramoto Y."/>
            <person name="Yamamoto T.S."/>
            <person name="Takagi C."/>
            <person name="Heald R."/>
            <person name="Miller K."/>
            <person name="Haudenschild C."/>
            <person name="Kitzman J."/>
            <person name="Nakayama T."/>
            <person name="Izutsu Y."/>
            <person name="Robert J."/>
            <person name="Fortriede J."/>
            <person name="Burns K."/>
            <person name="Lotay V."/>
            <person name="Karimi K."/>
            <person name="Yasuoka Y."/>
            <person name="Dichmann D.S."/>
            <person name="Flajnik M.F."/>
            <person name="Houston D.W."/>
            <person name="Shendure J."/>
            <person name="DuPasquier L."/>
            <person name="Vize P.D."/>
            <person name="Zorn A.M."/>
            <person name="Ito M."/>
            <person name="Marcotte E.M."/>
            <person name="Wallingford J.B."/>
            <person name="Ito Y."/>
            <person name="Asashima M."/>
            <person name="Ueno N."/>
            <person name="Matsuda Y."/>
            <person name="Veenstra G.J."/>
            <person name="Fujiyama A."/>
            <person name="Harland R.M."/>
            <person name="Taira M."/>
            <person name="Rokhsar D.S."/>
        </authorList>
    </citation>
    <scope>NUCLEOTIDE SEQUENCE [LARGE SCALE GENOMIC DNA]</scope>
    <source>
        <strain evidence="5">J</strain>
    </source>
</reference>
<dbReference type="SMART" id="SM00343">
    <property type="entry name" value="ZnF_C2HC"/>
    <property type="match status" value="2"/>
</dbReference>
<evidence type="ECO:0000313" key="5">
    <source>
        <dbReference type="Proteomes" id="UP000694892"/>
    </source>
</evidence>
<organism evidence="4 5">
    <name type="scientific">Xenopus laevis</name>
    <name type="common">African clawed frog</name>
    <dbReference type="NCBI Taxonomy" id="8355"/>
    <lineage>
        <taxon>Eukaryota</taxon>
        <taxon>Metazoa</taxon>
        <taxon>Chordata</taxon>
        <taxon>Craniata</taxon>
        <taxon>Vertebrata</taxon>
        <taxon>Euteleostomi</taxon>
        <taxon>Amphibia</taxon>
        <taxon>Batrachia</taxon>
        <taxon>Anura</taxon>
        <taxon>Pipoidea</taxon>
        <taxon>Pipidae</taxon>
        <taxon>Xenopodinae</taxon>
        <taxon>Xenopus</taxon>
        <taxon>Xenopus</taxon>
    </lineage>
</organism>
<dbReference type="PROSITE" id="PS50158">
    <property type="entry name" value="ZF_CCHC"/>
    <property type="match status" value="2"/>
</dbReference>
<dbReference type="GO" id="GO:0008270">
    <property type="term" value="F:zinc ion binding"/>
    <property type="evidence" value="ECO:0007669"/>
    <property type="project" value="UniProtKB-KW"/>
</dbReference>